<feature type="domain" description="Histidine kinase" evidence="4">
    <location>
        <begin position="328"/>
        <end position="559"/>
    </location>
</feature>
<protein>
    <recommendedName>
        <fullName evidence="2">histidine kinase</fullName>
        <ecNumber evidence="2">2.7.13.3</ecNumber>
    </recommendedName>
</protein>
<evidence type="ECO:0000313" key="7">
    <source>
        <dbReference type="Proteomes" id="UP000317365"/>
    </source>
</evidence>
<name>A0A515EKZ7_9BURK</name>
<keyword evidence="6" id="KW-0418">Kinase</keyword>
<keyword evidence="3" id="KW-0597">Phosphoprotein</keyword>
<keyword evidence="6" id="KW-0808">Transferase</keyword>
<dbReference type="Gene3D" id="1.10.287.130">
    <property type="match status" value="1"/>
</dbReference>
<dbReference type="PROSITE" id="PS50112">
    <property type="entry name" value="PAS"/>
    <property type="match status" value="1"/>
</dbReference>
<dbReference type="PRINTS" id="PR00344">
    <property type="entry name" value="BCTRLSENSOR"/>
</dbReference>
<dbReference type="InterPro" id="IPR035965">
    <property type="entry name" value="PAS-like_dom_sf"/>
</dbReference>
<dbReference type="SMART" id="SM00387">
    <property type="entry name" value="HATPase_c"/>
    <property type="match status" value="1"/>
</dbReference>
<dbReference type="InterPro" id="IPR000014">
    <property type="entry name" value="PAS"/>
</dbReference>
<evidence type="ECO:0000259" key="4">
    <source>
        <dbReference type="PROSITE" id="PS50109"/>
    </source>
</evidence>
<dbReference type="SMART" id="SM00091">
    <property type="entry name" value="PAS"/>
    <property type="match status" value="2"/>
</dbReference>
<organism evidence="6 7">
    <name type="scientific">Rhodoferax aquaticus</name>
    <dbReference type="NCBI Taxonomy" id="2527691"/>
    <lineage>
        <taxon>Bacteria</taxon>
        <taxon>Pseudomonadati</taxon>
        <taxon>Pseudomonadota</taxon>
        <taxon>Betaproteobacteria</taxon>
        <taxon>Burkholderiales</taxon>
        <taxon>Comamonadaceae</taxon>
        <taxon>Rhodoferax</taxon>
    </lineage>
</organism>
<dbReference type="Gene3D" id="3.30.565.10">
    <property type="entry name" value="Histidine kinase-like ATPase, C-terminal domain"/>
    <property type="match status" value="1"/>
</dbReference>
<dbReference type="AlphaFoldDB" id="A0A515EKZ7"/>
<dbReference type="CDD" id="cd00075">
    <property type="entry name" value="HATPase"/>
    <property type="match status" value="1"/>
</dbReference>
<dbReference type="NCBIfam" id="TIGR00229">
    <property type="entry name" value="sensory_box"/>
    <property type="match status" value="2"/>
</dbReference>
<dbReference type="EMBL" id="CP036282">
    <property type="protein sequence ID" value="QDL53330.1"/>
    <property type="molecule type" value="Genomic_DNA"/>
</dbReference>
<dbReference type="Gene3D" id="3.30.450.20">
    <property type="entry name" value="PAS domain"/>
    <property type="match status" value="2"/>
</dbReference>
<reference evidence="7" key="1">
    <citation type="submission" date="2019-02" db="EMBL/GenBank/DDBJ databases">
        <title>Complete genome sequence of Rhodoferax sp. Gr-4.</title>
        <authorList>
            <person name="Jin L."/>
        </authorList>
    </citation>
    <scope>NUCLEOTIDE SEQUENCE [LARGE SCALE GENOMIC DNA]</scope>
    <source>
        <strain evidence="7">Gr-4</strain>
    </source>
</reference>
<dbReference type="InterPro" id="IPR004358">
    <property type="entry name" value="Sig_transdc_His_kin-like_C"/>
</dbReference>
<dbReference type="PANTHER" id="PTHR43065:SF42">
    <property type="entry name" value="TWO-COMPONENT SENSOR PPRA"/>
    <property type="match status" value="1"/>
</dbReference>
<dbReference type="KEGG" id="rhg:EXZ61_03595"/>
<dbReference type="CDD" id="cd00082">
    <property type="entry name" value="HisKA"/>
    <property type="match status" value="1"/>
</dbReference>
<proteinExistence type="predicted"/>
<gene>
    <name evidence="6" type="ORF">EXZ61_03595</name>
</gene>
<dbReference type="EC" id="2.7.13.3" evidence="2"/>
<evidence type="ECO:0000313" key="6">
    <source>
        <dbReference type="EMBL" id="QDL53330.1"/>
    </source>
</evidence>
<evidence type="ECO:0000256" key="3">
    <source>
        <dbReference type="ARBA" id="ARBA00022553"/>
    </source>
</evidence>
<dbReference type="InterPro" id="IPR003594">
    <property type="entry name" value="HATPase_dom"/>
</dbReference>
<accession>A0A515EKZ7</accession>
<dbReference type="PANTHER" id="PTHR43065">
    <property type="entry name" value="SENSOR HISTIDINE KINASE"/>
    <property type="match status" value="1"/>
</dbReference>
<sequence length="570" mass="61797">MGLLARLLPTPVTRWLLAALGGAHDDRFARVFHASPDWIVITRLSDSMVLDANHGFEQISGYQASEAIGKPIADLNIWHIPEQRARIVAELMQHGTVRNALAVARRRDGQLRDFMLSATLWSMDGTAPSHAVWIARDVTEVNAAAAALKESEARFIGLFDHAPLPMCYAVSSVGFTGTQWNQAWFDSFGFDPKSDQGKSGLELNIWVNPEDRRRVLEIAQLNRTHGDIDAMMRRKDGTQRLFTVSTRVFAEPDKTLLVSIYIDITEQRSTQLQIEALNSQLEARVTLRTAQLQTANRELSDTLGSLQLAKDQLVQSEKLAALGSLVAGVAHELNTPIGNGLTVASSLEFRAQEFAQLVETGLRRSDLHKFVEDTRLAAEIVARNLERAGQLVTSFKQVAVDQTSAQARLFSLHAVASEILLTLSAVIRKSGVQVTVDIPSSIMMRSYPGPLGQVLTNLINNALLHAFTAGEPGSMSLVASVNDKDMVTLRVSDTGKGIAPDNLNRIFEPFFTTKLGQGGSGLGLHIVHNIVGGALGGQIAVASTQGLGTTFTLTLPLVAPGVEGEVQLPA</sequence>
<comment type="catalytic activity">
    <reaction evidence="1">
        <text>ATP + protein L-histidine = ADP + protein N-phospho-L-histidine.</text>
        <dbReference type="EC" id="2.7.13.3"/>
    </reaction>
</comment>
<reference evidence="7" key="2">
    <citation type="journal article" date="2020" name="Int. J. Syst. Evol. Microbiol.">
        <title>Genomic insights into a novel species Rhodoferax aquaticus sp. nov., isolated from freshwater.</title>
        <authorList>
            <person name="Li T."/>
            <person name="Zhuo Y."/>
            <person name="Jin C.Z."/>
            <person name="Wu X."/>
            <person name="Ko S.R."/>
            <person name="Jin F.J."/>
            <person name="Ahn C.Y."/>
            <person name="Oh H.M."/>
            <person name="Lee H.G."/>
            <person name="Jin L."/>
        </authorList>
    </citation>
    <scope>NUCLEOTIDE SEQUENCE [LARGE SCALE GENOMIC DNA]</scope>
    <source>
        <strain evidence="7">Gr-4</strain>
    </source>
</reference>
<dbReference type="GO" id="GO:0000155">
    <property type="term" value="F:phosphorelay sensor kinase activity"/>
    <property type="evidence" value="ECO:0007669"/>
    <property type="project" value="InterPro"/>
</dbReference>
<feature type="domain" description="PAS" evidence="5">
    <location>
        <begin position="24"/>
        <end position="70"/>
    </location>
</feature>
<dbReference type="SUPFAM" id="SSF55874">
    <property type="entry name" value="ATPase domain of HSP90 chaperone/DNA topoisomerase II/histidine kinase"/>
    <property type="match status" value="1"/>
</dbReference>
<dbReference type="InterPro" id="IPR036890">
    <property type="entry name" value="HATPase_C_sf"/>
</dbReference>
<dbReference type="Pfam" id="PF13426">
    <property type="entry name" value="PAS_9"/>
    <property type="match status" value="2"/>
</dbReference>
<keyword evidence="7" id="KW-1185">Reference proteome</keyword>
<evidence type="ECO:0000256" key="2">
    <source>
        <dbReference type="ARBA" id="ARBA00012438"/>
    </source>
</evidence>
<dbReference type="Proteomes" id="UP000317365">
    <property type="component" value="Chromosome"/>
</dbReference>
<dbReference type="SUPFAM" id="SSF55785">
    <property type="entry name" value="PYP-like sensor domain (PAS domain)"/>
    <property type="match status" value="2"/>
</dbReference>
<dbReference type="CDD" id="cd00130">
    <property type="entry name" value="PAS"/>
    <property type="match status" value="2"/>
</dbReference>
<evidence type="ECO:0000259" key="5">
    <source>
        <dbReference type="PROSITE" id="PS50112"/>
    </source>
</evidence>
<dbReference type="InterPro" id="IPR005467">
    <property type="entry name" value="His_kinase_dom"/>
</dbReference>
<dbReference type="InterPro" id="IPR003661">
    <property type="entry name" value="HisK_dim/P_dom"/>
</dbReference>
<dbReference type="Pfam" id="PF02518">
    <property type="entry name" value="HATPase_c"/>
    <property type="match status" value="1"/>
</dbReference>
<evidence type="ECO:0000256" key="1">
    <source>
        <dbReference type="ARBA" id="ARBA00000085"/>
    </source>
</evidence>
<dbReference type="PROSITE" id="PS50109">
    <property type="entry name" value="HIS_KIN"/>
    <property type="match status" value="1"/>
</dbReference>